<dbReference type="Gene3D" id="2.20.25.10">
    <property type="match status" value="1"/>
</dbReference>
<protein>
    <recommendedName>
        <fullName evidence="3">Trm112 family protein</fullName>
    </recommendedName>
</protein>
<sequence length="76" mass="8534">MDDAFLAQLRCPLDPQREATLSRDEQQLVCSGCTAHFPIKQGLPVLVPDEAELPAGMREVSQLPCHRRANRRKHAN</sequence>
<comment type="caution">
    <text evidence="1">The sequence shown here is derived from an EMBL/GenBank/DDBJ whole genome shotgun (WGS) entry which is preliminary data.</text>
</comment>
<proteinExistence type="predicted"/>
<dbReference type="Proteomes" id="UP000676565">
    <property type="component" value="Unassembled WGS sequence"/>
</dbReference>
<dbReference type="EMBL" id="JAGKQQ010000001">
    <property type="protein sequence ID" value="MBP3956849.1"/>
    <property type="molecule type" value="Genomic_DNA"/>
</dbReference>
<evidence type="ECO:0000313" key="1">
    <source>
        <dbReference type="EMBL" id="MBP3956849.1"/>
    </source>
</evidence>
<dbReference type="Pfam" id="PF03966">
    <property type="entry name" value="Trm112p"/>
    <property type="match status" value="1"/>
</dbReference>
<name>A0ABS5BT00_9BACT</name>
<dbReference type="RefSeq" id="WP_210655362.1">
    <property type="nucleotide sequence ID" value="NZ_JAGKQQ010000001.1"/>
</dbReference>
<evidence type="ECO:0008006" key="3">
    <source>
        <dbReference type="Google" id="ProtNLM"/>
    </source>
</evidence>
<dbReference type="InterPro" id="IPR005651">
    <property type="entry name" value="Trm112-like"/>
</dbReference>
<evidence type="ECO:0000313" key="2">
    <source>
        <dbReference type="Proteomes" id="UP000676565"/>
    </source>
</evidence>
<dbReference type="SUPFAM" id="SSF158997">
    <property type="entry name" value="Trm112p-like"/>
    <property type="match status" value="1"/>
</dbReference>
<gene>
    <name evidence="1" type="ORF">J8F10_16370</name>
</gene>
<organism evidence="1 2">
    <name type="scientific">Gemmata palustris</name>
    <dbReference type="NCBI Taxonomy" id="2822762"/>
    <lineage>
        <taxon>Bacteria</taxon>
        <taxon>Pseudomonadati</taxon>
        <taxon>Planctomycetota</taxon>
        <taxon>Planctomycetia</taxon>
        <taxon>Gemmatales</taxon>
        <taxon>Gemmataceae</taxon>
        <taxon>Gemmata</taxon>
    </lineage>
</organism>
<keyword evidence="2" id="KW-1185">Reference proteome</keyword>
<accession>A0ABS5BT00</accession>
<reference evidence="1 2" key="1">
    <citation type="submission" date="2021-04" db="EMBL/GenBank/DDBJ databases">
        <authorList>
            <person name="Ivanova A."/>
        </authorList>
    </citation>
    <scope>NUCLEOTIDE SEQUENCE [LARGE SCALE GENOMIC DNA]</scope>
    <source>
        <strain evidence="1 2">G18</strain>
    </source>
</reference>